<dbReference type="EMBL" id="JH818835">
    <property type="protein sequence ID" value="EKC37312.1"/>
    <property type="molecule type" value="Genomic_DNA"/>
</dbReference>
<dbReference type="HOGENOM" id="CLU_300204_0_0_1"/>
<accession>K1QKM9</accession>
<protein>
    <submittedName>
        <fullName evidence="1">Uncharacterized protein</fullName>
    </submittedName>
</protein>
<dbReference type="PANTHER" id="PTHR45902">
    <property type="entry name" value="LATROPHILIN RECEPTOR-LIKE PROTEIN A"/>
    <property type="match status" value="1"/>
</dbReference>
<organism evidence="1">
    <name type="scientific">Magallana gigas</name>
    <name type="common">Pacific oyster</name>
    <name type="synonym">Crassostrea gigas</name>
    <dbReference type="NCBI Taxonomy" id="29159"/>
    <lineage>
        <taxon>Eukaryota</taxon>
        <taxon>Metazoa</taxon>
        <taxon>Spiralia</taxon>
        <taxon>Lophotrochozoa</taxon>
        <taxon>Mollusca</taxon>
        <taxon>Bivalvia</taxon>
        <taxon>Autobranchia</taxon>
        <taxon>Pteriomorphia</taxon>
        <taxon>Ostreida</taxon>
        <taxon>Ostreoidea</taxon>
        <taxon>Ostreidae</taxon>
        <taxon>Magallana</taxon>
    </lineage>
</organism>
<sequence length="998" mass="113169">MAAIYPHRICNRVILPGVVQNLSRIECDCSPSCLFTDSCACCIDTALLHSVECIPYTRAAFSEQFRNNDVKIQVVGTCYKEVGENVGAHEEENVKYLCESDDLNEFDIPVVSRNITYKNVFCFLCNTNFTIANYSLITEPYDIINIRIHCNHQLAFSFFAGFDQVMAEALKEKCDIVYDIHNLVICTGDKKGDNFISKCDVTSGQEDVDQAELWACEEISNQVFPTFGNFKNEFCHMCNSPVIDHGEQFICNDSRTNLEAFKNGCLSLPDVSYHPVVHPYRNIFCLTCTEEAPGLSLSSPQSCDPLLGSEYLRIIPLIRNLFVPSLTLNTDIFNPVPQSMEYGCYPGRVMQDGFCKTIIQFPVRMKYSLHILCNLRVSALTNDTSYVLSNVRQSVRRILVSSYITSDIQVADIYFLPELPINIVHRDGLFFYELQISLSYTLLYITRFNRDVVERELINTPQNIRMDHSINGSARISFSLEGFQFSNISKTLLSQNTLESDYNLFRNYYKDALGMRPGMITIVSELLVCYHQFFEQTEVTMDIDNYRVVVKKTEEAFYIGDFIIDYENRYRVCAKLSPSSSLSPFLVESLNTLTTVLNIISSIFLVLLFVIYLLIRELRTVPGVNIMSSTFSLFCMQLTYTISNVLRKGSLPCKITGVLLHYFWLMYLEVTSSRSSASPVPPYPGYDLEDSYREPTFVPRVRPEGETYYNRNRGSIGKWAFGSFTERRTPRPVPRCPTTPCKANYNHGKNGTIKPLLNGKATPRPETAPPRIKSEAEPIASVSRGKRMKRIIHKYAQSAPTPRVPRVKPEAEEIAVPHKGGRMDKLIHSYGKLPLSDRGVPRVKVEGEDNANLDKGKRMKTIIHSPKNPTAPPSARAVPRVKPEAEDNAELDKGKRMGNLLHKYARMPDSSRAVPRVKPEGDPNYTLDLGGRMSRLMHEPPSSRVVASAVPRVRYPEAQKILRKSRGQMGRILSHIGRKSVVPVPGYQKRQFERCPTM</sequence>
<dbReference type="Gene3D" id="1.20.1070.10">
    <property type="entry name" value="Rhodopsin 7-helix transmembrane proteins"/>
    <property type="match status" value="1"/>
</dbReference>
<name>K1QKM9_MAGGI</name>
<dbReference type="AlphaFoldDB" id="K1QKM9"/>
<reference evidence="1" key="1">
    <citation type="journal article" date="2012" name="Nature">
        <title>The oyster genome reveals stress adaptation and complexity of shell formation.</title>
        <authorList>
            <person name="Zhang G."/>
            <person name="Fang X."/>
            <person name="Guo X."/>
            <person name="Li L."/>
            <person name="Luo R."/>
            <person name="Xu F."/>
            <person name="Yang P."/>
            <person name="Zhang L."/>
            <person name="Wang X."/>
            <person name="Qi H."/>
            <person name="Xiong Z."/>
            <person name="Que H."/>
            <person name="Xie Y."/>
            <person name="Holland P.W."/>
            <person name="Paps J."/>
            <person name="Zhu Y."/>
            <person name="Wu F."/>
            <person name="Chen Y."/>
            <person name="Wang J."/>
            <person name="Peng C."/>
            <person name="Meng J."/>
            <person name="Yang L."/>
            <person name="Liu J."/>
            <person name="Wen B."/>
            <person name="Zhang N."/>
            <person name="Huang Z."/>
            <person name="Zhu Q."/>
            <person name="Feng Y."/>
            <person name="Mount A."/>
            <person name="Hedgecock D."/>
            <person name="Xu Z."/>
            <person name="Liu Y."/>
            <person name="Domazet-Loso T."/>
            <person name="Du Y."/>
            <person name="Sun X."/>
            <person name="Zhang S."/>
            <person name="Liu B."/>
            <person name="Cheng P."/>
            <person name="Jiang X."/>
            <person name="Li J."/>
            <person name="Fan D."/>
            <person name="Wang W."/>
            <person name="Fu W."/>
            <person name="Wang T."/>
            <person name="Wang B."/>
            <person name="Zhang J."/>
            <person name="Peng Z."/>
            <person name="Li Y."/>
            <person name="Li N."/>
            <person name="Wang J."/>
            <person name="Chen M."/>
            <person name="He Y."/>
            <person name="Tan F."/>
            <person name="Song X."/>
            <person name="Zheng Q."/>
            <person name="Huang R."/>
            <person name="Yang H."/>
            <person name="Du X."/>
            <person name="Chen L."/>
            <person name="Yang M."/>
            <person name="Gaffney P.M."/>
            <person name="Wang S."/>
            <person name="Luo L."/>
            <person name="She Z."/>
            <person name="Ming Y."/>
            <person name="Huang W."/>
            <person name="Zhang S."/>
            <person name="Huang B."/>
            <person name="Zhang Y."/>
            <person name="Qu T."/>
            <person name="Ni P."/>
            <person name="Miao G."/>
            <person name="Wang J."/>
            <person name="Wang Q."/>
            <person name="Steinberg C.E."/>
            <person name="Wang H."/>
            <person name="Li N."/>
            <person name="Qian L."/>
            <person name="Zhang G."/>
            <person name="Li Y."/>
            <person name="Yang H."/>
            <person name="Liu X."/>
            <person name="Wang J."/>
            <person name="Yin Y."/>
            <person name="Wang J."/>
        </authorList>
    </citation>
    <scope>NUCLEOTIDE SEQUENCE [LARGE SCALE GENOMIC DNA]</scope>
    <source>
        <strain evidence="1">05x7-T-G4-1.051#20</strain>
    </source>
</reference>
<proteinExistence type="predicted"/>
<dbReference type="InterPro" id="IPR053231">
    <property type="entry name" value="GPCR_LN-TM7"/>
</dbReference>
<gene>
    <name evidence="1" type="ORF">CGI_10004317</name>
</gene>
<evidence type="ECO:0000313" key="1">
    <source>
        <dbReference type="EMBL" id="EKC37312.1"/>
    </source>
</evidence>
<dbReference type="PANTHER" id="PTHR45902:SF1">
    <property type="entry name" value="LATROPHILIN RECEPTOR-LIKE PROTEIN A"/>
    <property type="match status" value="1"/>
</dbReference>
<dbReference type="InParanoid" id="K1QKM9"/>